<evidence type="ECO:0000256" key="2">
    <source>
        <dbReference type="ARBA" id="ARBA00004941"/>
    </source>
</evidence>
<evidence type="ECO:0000256" key="3">
    <source>
        <dbReference type="ARBA" id="ARBA00012338"/>
    </source>
</evidence>
<proteinExistence type="inferred from homology"/>
<dbReference type="InterPro" id="IPR020557">
    <property type="entry name" value="Fumarate_lyase_CS"/>
</dbReference>
<sequence>MKLWEKGLKTDQKIDRFTVGNDRELDLLLAKYDVIASKAHCRMLQSIGLLEKEEGESILAELDAIALTIEAGTFTIEDDFEDMHSKIEYLLIQKLGDTGKKIHTARSRNDQVLVAIQLYIKEEIKTLKRQVLDLFDLLIGLAETHHKVLLPGYTHLQVAMPSSFGLWFSAYAESLVDDMILLRAAADIADQNPLGSAAGYGSSFPIDRAMTTSELGFSTLKYNVVAAQMGRGKVEVSTARAMASLGGTLSKLAMDVCLYMSQNFNFISFPDDLTTGSSIMPHKKNPDVFELVRAKCNVIQALPNELSMLLTNLPSGYHRDLQLTKNSMIPAIQELKACLDIMAFSLSKIEVKKDILDDPKYDLLFTVDALNELVKKGIPFRDAYKQVALLVEKGEFQSPKAAVHTHLGSLGNLCLKEIREKMQRFSK</sequence>
<dbReference type="PRINTS" id="PR00149">
    <property type="entry name" value="FUMRATELYASE"/>
</dbReference>
<dbReference type="GO" id="GO:0004056">
    <property type="term" value="F:argininosuccinate lyase activity"/>
    <property type="evidence" value="ECO:0007669"/>
    <property type="project" value="UniProtKB-UniRule"/>
</dbReference>
<reference evidence="7 8" key="1">
    <citation type="submission" date="2020-01" db="EMBL/GenBank/DDBJ databases">
        <title>Muriicola jejuensis KCTC 22299.</title>
        <authorList>
            <person name="Wang G."/>
        </authorList>
    </citation>
    <scope>NUCLEOTIDE SEQUENCE [LARGE SCALE GENOMIC DNA]</scope>
    <source>
        <strain evidence="7 8">KCTC 22299</strain>
    </source>
</reference>
<dbReference type="InterPro" id="IPR008948">
    <property type="entry name" value="L-Aspartase-like"/>
</dbReference>
<dbReference type="Gene3D" id="1.20.200.10">
    <property type="entry name" value="Fumarase/aspartase (Central domain)"/>
    <property type="match status" value="1"/>
</dbReference>
<dbReference type="SUPFAM" id="SSF48557">
    <property type="entry name" value="L-aspartase-like"/>
    <property type="match status" value="1"/>
</dbReference>
<keyword evidence="5" id="KW-0028">Amino-acid biosynthesis</keyword>
<dbReference type="InterPro" id="IPR009049">
    <property type="entry name" value="Argininosuccinate_lyase"/>
</dbReference>
<dbReference type="AlphaFoldDB" id="A0A6P0UF41"/>
<feature type="domain" description="Fumarate lyase N-terminal" evidence="6">
    <location>
        <begin position="25"/>
        <end position="300"/>
    </location>
</feature>
<dbReference type="NCBIfam" id="TIGR00838">
    <property type="entry name" value="argH"/>
    <property type="match status" value="1"/>
</dbReference>
<dbReference type="EC" id="4.3.2.1" evidence="3 5"/>
<dbReference type="PANTHER" id="PTHR43814:SF1">
    <property type="entry name" value="ARGININOSUCCINATE LYASE"/>
    <property type="match status" value="1"/>
</dbReference>
<organism evidence="7 8">
    <name type="scientific">Muriicola jejuensis</name>
    <dbReference type="NCBI Taxonomy" id="504488"/>
    <lineage>
        <taxon>Bacteria</taxon>
        <taxon>Pseudomonadati</taxon>
        <taxon>Bacteroidota</taxon>
        <taxon>Flavobacteriia</taxon>
        <taxon>Flavobacteriales</taxon>
        <taxon>Flavobacteriaceae</taxon>
        <taxon>Muriicola</taxon>
    </lineage>
</organism>
<dbReference type="Gene3D" id="1.10.40.30">
    <property type="entry name" value="Fumarase/aspartase (C-terminal domain)"/>
    <property type="match status" value="1"/>
</dbReference>
<comment type="similarity">
    <text evidence="5">Belongs to the lyase 1 family. Argininosuccinate lyase subfamily.</text>
</comment>
<keyword evidence="8" id="KW-1185">Reference proteome</keyword>
<dbReference type="Proteomes" id="UP000468443">
    <property type="component" value="Unassembled WGS sequence"/>
</dbReference>
<name>A0A6P0UF41_9FLAO</name>
<dbReference type="GO" id="GO:0005829">
    <property type="term" value="C:cytosol"/>
    <property type="evidence" value="ECO:0007669"/>
    <property type="project" value="TreeGrafter"/>
</dbReference>
<evidence type="ECO:0000313" key="7">
    <source>
        <dbReference type="EMBL" id="NER10358.1"/>
    </source>
</evidence>
<comment type="catalytic activity">
    <reaction evidence="1 5">
        <text>2-(N(omega)-L-arginino)succinate = fumarate + L-arginine</text>
        <dbReference type="Rhea" id="RHEA:24020"/>
        <dbReference type="ChEBI" id="CHEBI:29806"/>
        <dbReference type="ChEBI" id="CHEBI:32682"/>
        <dbReference type="ChEBI" id="CHEBI:57472"/>
        <dbReference type="EC" id="4.3.2.1"/>
    </reaction>
</comment>
<dbReference type="InterPro" id="IPR022761">
    <property type="entry name" value="Fumarate_lyase_N"/>
</dbReference>
<dbReference type="PANTHER" id="PTHR43814">
    <property type="entry name" value="ARGININOSUCCINATE LYASE"/>
    <property type="match status" value="1"/>
</dbReference>
<protein>
    <recommendedName>
        <fullName evidence="3 5">Argininosuccinate lyase</fullName>
        <shortName evidence="5">ASAL</shortName>
        <ecNumber evidence="3 5">4.3.2.1</ecNumber>
    </recommendedName>
    <alternativeName>
        <fullName evidence="5">Arginosuccinase</fullName>
    </alternativeName>
</protein>
<dbReference type="PROSITE" id="PS00163">
    <property type="entry name" value="FUMARATE_LYASES"/>
    <property type="match status" value="1"/>
</dbReference>
<dbReference type="PRINTS" id="PR00145">
    <property type="entry name" value="ARGSUCLYASE"/>
</dbReference>
<accession>A0A6P0UF41</accession>
<dbReference type="Pfam" id="PF00206">
    <property type="entry name" value="Lyase_1"/>
    <property type="match status" value="1"/>
</dbReference>
<dbReference type="EMBL" id="JAABOP010000001">
    <property type="protein sequence ID" value="NER10358.1"/>
    <property type="molecule type" value="Genomic_DNA"/>
</dbReference>
<keyword evidence="4 5" id="KW-0055">Arginine biosynthesis</keyword>
<keyword evidence="5" id="KW-0963">Cytoplasm</keyword>
<dbReference type="RefSeq" id="WP_163692368.1">
    <property type="nucleotide sequence ID" value="NZ_FXTW01000001.1"/>
</dbReference>
<dbReference type="HAMAP" id="MF_00006">
    <property type="entry name" value="Arg_succ_lyase"/>
    <property type="match status" value="1"/>
</dbReference>
<keyword evidence="5 7" id="KW-0456">Lyase</keyword>
<evidence type="ECO:0000259" key="6">
    <source>
        <dbReference type="Pfam" id="PF00206"/>
    </source>
</evidence>
<evidence type="ECO:0000256" key="5">
    <source>
        <dbReference type="HAMAP-Rule" id="MF_00006"/>
    </source>
</evidence>
<dbReference type="Gene3D" id="1.10.275.10">
    <property type="entry name" value="Fumarase/aspartase (N-terminal domain)"/>
    <property type="match status" value="1"/>
</dbReference>
<comment type="pathway">
    <text evidence="2 5">Amino-acid biosynthesis; L-arginine biosynthesis; L-arginine from L-ornithine and carbamoyl phosphate: step 3/3.</text>
</comment>
<dbReference type="CDD" id="cd01359">
    <property type="entry name" value="Argininosuccinate_lyase"/>
    <property type="match status" value="1"/>
</dbReference>
<comment type="subcellular location">
    <subcellularLocation>
        <location evidence="5">Cytoplasm</location>
    </subcellularLocation>
</comment>
<dbReference type="InterPro" id="IPR024083">
    <property type="entry name" value="Fumarase/histidase_N"/>
</dbReference>
<dbReference type="GO" id="GO:0042450">
    <property type="term" value="P:L-arginine biosynthetic process via ornithine"/>
    <property type="evidence" value="ECO:0007669"/>
    <property type="project" value="UniProtKB-UniRule"/>
</dbReference>
<evidence type="ECO:0000256" key="4">
    <source>
        <dbReference type="ARBA" id="ARBA00022571"/>
    </source>
</evidence>
<evidence type="ECO:0000256" key="1">
    <source>
        <dbReference type="ARBA" id="ARBA00000985"/>
    </source>
</evidence>
<gene>
    <name evidence="5 7" type="primary">argH</name>
    <name evidence="7" type="ORF">GWK09_07505</name>
</gene>
<evidence type="ECO:0000313" key="8">
    <source>
        <dbReference type="Proteomes" id="UP000468443"/>
    </source>
</evidence>
<dbReference type="UniPathway" id="UPA00068">
    <property type="reaction ID" value="UER00114"/>
</dbReference>
<dbReference type="InterPro" id="IPR000362">
    <property type="entry name" value="Fumarate_lyase_fam"/>
</dbReference>
<comment type="caution">
    <text evidence="7">The sequence shown here is derived from an EMBL/GenBank/DDBJ whole genome shotgun (WGS) entry which is preliminary data.</text>
</comment>